<feature type="region of interest" description="Disordered" evidence="1">
    <location>
        <begin position="1"/>
        <end position="52"/>
    </location>
</feature>
<dbReference type="VEuPathDB" id="FungiDB:RhiirA1_474285"/>
<sequence length="394" mass="45383">MTTTTQGRKRGQVGGRSKGRGRGRGRRGRGKVEKSKEEYELPSTDEETITNSIKTNKRKVTPNQTELLQNTDANKTKKNKKKSTSKCTNVDTNSTNLDNNSDDDVLSTTHTLSTSTLRAPTPEITLQDEFDLPENINSDTLPEDTNDLQNELHDDSPENTDSLQNISHYLSKSTNQQLSTSNTTDIASGHGHEIIQEKPTSRFCKFSDNELGVLQLHLKCLFFRTRVINKQIINELVRSLFPNIEMNGMSDLATLHTWALRSYRDYNMIIRRELRNLVPEFIRKYRLSESRQLTTQQISEYITEKVWMSFLKRHMDVIDEKKTFKDQPRNTTAFTKFIHSAFNLFIQENLLGKEVNDTVKNLNYLTVDMKVYTANGNDILQRIDIRSLLNLDRQ</sequence>
<reference evidence="2 3" key="1">
    <citation type="submission" date="2017-10" db="EMBL/GenBank/DDBJ databases">
        <title>Extensive intraspecific genome diversity in a model arbuscular mycorrhizal fungus.</title>
        <authorList>
            <person name="Chen E.C.H."/>
            <person name="Morin E."/>
            <person name="Baudet D."/>
            <person name="Noel J."/>
            <person name="Ndikumana S."/>
            <person name="Charron P."/>
            <person name="St-Onge C."/>
            <person name="Giorgi J."/>
            <person name="Grigoriev I.V."/>
            <person name="Roux C."/>
            <person name="Martin F.M."/>
            <person name="Corradi N."/>
        </authorList>
    </citation>
    <scope>NUCLEOTIDE SEQUENCE [LARGE SCALE GENOMIC DNA]</scope>
    <source>
        <strain evidence="2 3">A1</strain>
    </source>
</reference>
<protein>
    <submittedName>
        <fullName evidence="2">Uncharacterized protein</fullName>
    </submittedName>
</protein>
<evidence type="ECO:0000313" key="2">
    <source>
        <dbReference type="EMBL" id="PKC56240.1"/>
    </source>
</evidence>
<name>A0A2N0QZ07_9GLOM</name>
<proteinExistence type="predicted"/>
<feature type="compositionally biased region" description="Low complexity" evidence="1">
    <location>
        <begin position="106"/>
        <end position="117"/>
    </location>
</feature>
<dbReference type="VEuPathDB" id="FungiDB:FUN_024024"/>
<feature type="region of interest" description="Disordered" evidence="1">
    <location>
        <begin position="69"/>
        <end position="163"/>
    </location>
</feature>
<dbReference type="Proteomes" id="UP000232688">
    <property type="component" value="Unassembled WGS sequence"/>
</dbReference>
<gene>
    <name evidence="2" type="ORF">RhiirA1_474285</name>
</gene>
<organism evidence="2 3">
    <name type="scientific">Rhizophagus irregularis</name>
    <dbReference type="NCBI Taxonomy" id="588596"/>
    <lineage>
        <taxon>Eukaryota</taxon>
        <taxon>Fungi</taxon>
        <taxon>Fungi incertae sedis</taxon>
        <taxon>Mucoromycota</taxon>
        <taxon>Glomeromycotina</taxon>
        <taxon>Glomeromycetes</taxon>
        <taxon>Glomerales</taxon>
        <taxon>Glomeraceae</taxon>
        <taxon>Rhizophagus</taxon>
    </lineage>
</organism>
<feature type="compositionally biased region" description="Basic residues" evidence="1">
    <location>
        <begin position="7"/>
        <end position="29"/>
    </location>
</feature>
<dbReference type="VEuPathDB" id="FungiDB:RhiirFUN_026526"/>
<comment type="caution">
    <text evidence="2">The sequence shown here is derived from an EMBL/GenBank/DDBJ whole genome shotgun (WGS) entry which is preliminary data.</text>
</comment>
<feature type="compositionally biased region" description="Basic and acidic residues" evidence="1">
    <location>
        <begin position="30"/>
        <end position="39"/>
    </location>
</feature>
<dbReference type="AlphaFoldDB" id="A0A2N0QZ07"/>
<reference evidence="2 3" key="2">
    <citation type="submission" date="2017-10" db="EMBL/GenBank/DDBJ databases">
        <title>Genome analyses suggest a sexual origin of heterokaryosis in a supposedly ancient asexual fungus.</title>
        <authorList>
            <person name="Corradi N."/>
            <person name="Sedzielewska K."/>
            <person name="Noel J."/>
            <person name="Charron P."/>
            <person name="Farinelli L."/>
            <person name="Marton T."/>
            <person name="Kruger M."/>
            <person name="Pelin A."/>
            <person name="Brachmann A."/>
            <person name="Corradi N."/>
        </authorList>
    </citation>
    <scope>NUCLEOTIDE SEQUENCE [LARGE SCALE GENOMIC DNA]</scope>
    <source>
        <strain evidence="2 3">A1</strain>
    </source>
</reference>
<evidence type="ECO:0000313" key="3">
    <source>
        <dbReference type="Proteomes" id="UP000232688"/>
    </source>
</evidence>
<feature type="compositionally biased region" description="Low complexity" evidence="1">
    <location>
        <begin position="85"/>
        <end position="99"/>
    </location>
</feature>
<accession>A0A2N0QZ07</accession>
<evidence type="ECO:0000256" key="1">
    <source>
        <dbReference type="SAM" id="MobiDB-lite"/>
    </source>
</evidence>
<dbReference type="EMBL" id="LLXH01002220">
    <property type="protein sequence ID" value="PKC56240.1"/>
    <property type="molecule type" value="Genomic_DNA"/>
</dbReference>